<dbReference type="PANTHER" id="PTHR37263:SF2">
    <property type="entry name" value="EXPRESSED PROTEIN"/>
    <property type="match status" value="1"/>
</dbReference>
<dbReference type="AlphaFoldDB" id="A0AAV7EAE7"/>
<dbReference type="EMBL" id="JAINDJ010000005">
    <property type="protein sequence ID" value="KAG9445589.1"/>
    <property type="molecule type" value="Genomic_DNA"/>
</dbReference>
<keyword evidence="3" id="KW-1185">Reference proteome</keyword>
<feature type="region of interest" description="Disordered" evidence="1">
    <location>
        <begin position="1"/>
        <end position="27"/>
    </location>
</feature>
<dbReference type="Proteomes" id="UP000825729">
    <property type="component" value="Unassembled WGS sequence"/>
</dbReference>
<dbReference type="PANTHER" id="PTHR37263">
    <property type="entry name" value="EXPRESSED PROTEIN"/>
    <property type="match status" value="1"/>
</dbReference>
<protein>
    <submittedName>
        <fullName evidence="2">Uncharacterized protein</fullName>
    </submittedName>
</protein>
<accession>A0AAV7EAE7</accession>
<reference evidence="2 3" key="1">
    <citation type="submission" date="2021-07" db="EMBL/GenBank/DDBJ databases">
        <title>The Aristolochia fimbriata genome: insights into angiosperm evolution, floral development and chemical biosynthesis.</title>
        <authorList>
            <person name="Jiao Y."/>
        </authorList>
    </citation>
    <scope>NUCLEOTIDE SEQUENCE [LARGE SCALE GENOMIC DNA]</scope>
    <source>
        <strain evidence="2">IBCAS-2021</strain>
        <tissue evidence="2">Leaf</tissue>
    </source>
</reference>
<sequence>MRSEELQSSNKKKLLGDTNEDTGKIDAENPNSKLVAIYDVCSQLFMILSCCFCCFCCGACDEEEIMLA</sequence>
<evidence type="ECO:0000313" key="3">
    <source>
        <dbReference type="Proteomes" id="UP000825729"/>
    </source>
</evidence>
<proteinExistence type="predicted"/>
<organism evidence="2 3">
    <name type="scientific">Aristolochia fimbriata</name>
    <name type="common">White veined hardy Dutchman's pipe vine</name>
    <dbReference type="NCBI Taxonomy" id="158543"/>
    <lineage>
        <taxon>Eukaryota</taxon>
        <taxon>Viridiplantae</taxon>
        <taxon>Streptophyta</taxon>
        <taxon>Embryophyta</taxon>
        <taxon>Tracheophyta</taxon>
        <taxon>Spermatophyta</taxon>
        <taxon>Magnoliopsida</taxon>
        <taxon>Magnoliidae</taxon>
        <taxon>Piperales</taxon>
        <taxon>Aristolochiaceae</taxon>
        <taxon>Aristolochia</taxon>
    </lineage>
</organism>
<evidence type="ECO:0000256" key="1">
    <source>
        <dbReference type="SAM" id="MobiDB-lite"/>
    </source>
</evidence>
<evidence type="ECO:0000313" key="2">
    <source>
        <dbReference type="EMBL" id="KAG9445589.1"/>
    </source>
</evidence>
<gene>
    <name evidence="2" type="ORF">H6P81_011717</name>
</gene>
<comment type="caution">
    <text evidence="2">The sequence shown here is derived from an EMBL/GenBank/DDBJ whole genome shotgun (WGS) entry which is preliminary data.</text>
</comment>
<name>A0AAV7EAE7_ARIFI</name>